<dbReference type="GeneID" id="30196145"/>
<dbReference type="EMBL" id="AWGH01000027">
    <property type="protein sequence ID" value="ODN87708.1"/>
    <property type="molecule type" value="Genomic_DNA"/>
</dbReference>
<feature type="region of interest" description="Disordered" evidence="1">
    <location>
        <begin position="1"/>
        <end position="27"/>
    </location>
</feature>
<dbReference type="OrthoDB" id="2574774at2759"/>
<keyword evidence="3" id="KW-1185">Reference proteome</keyword>
<organism evidence="2 3">
    <name type="scientific">Cryptococcus wingfieldii CBS 7118</name>
    <dbReference type="NCBI Taxonomy" id="1295528"/>
    <lineage>
        <taxon>Eukaryota</taxon>
        <taxon>Fungi</taxon>
        <taxon>Dikarya</taxon>
        <taxon>Basidiomycota</taxon>
        <taxon>Agaricomycotina</taxon>
        <taxon>Tremellomycetes</taxon>
        <taxon>Tremellales</taxon>
        <taxon>Cryptococcaceae</taxon>
        <taxon>Cryptococcus</taxon>
    </lineage>
</organism>
<dbReference type="AlphaFoldDB" id="A0A1E3IGP9"/>
<comment type="caution">
    <text evidence="2">The sequence shown here is derived from an EMBL/GenBank/DDBJ whole genome shotgun (WGS) entry which is preliminary data.</text>
</comment>
<dbReference type="RefSeq" id="XP_019029051.1">
    <property type="nucleotide sequence ID" value="XM_019178957.1"/>
</dbReference>
<reference evidence="2 3" key="1">
    <citation type="submission" date="2016-06" db="EMBL/GenBank/DDBJ databases">
        <title>Evolution of pathogenesis and genome organization in the Tremellales.</title>
        <authorList>
            <person name="Cuomo C."/>
            <person name="Litvintseva A."/>
            <person name="Heitman J."/>
            <person name="Chen Y."/>
            <person name="Sun S."/>
            <person name="Springer D."/>
            <person name="Dromer F."/>
            <person name="Young S."/>
            <person name="Zeng Q."/>
            <person name="Chapman S."/>
            <person name="Gujja S."/>
            <person name="Saif S."/>
            <person name="Birren B."/>
        </authorList>
    </citation>
    <scope>NUCLEOTIDE SEQUENCE [LARGE SCALE GENOMIC DNA]</scope>
    <source>
        <strain evidence="2 3">CBS 7118</strain>
    </source>
</reference>
<proteinExistence type="predicted"/>
<dbReference type="Proteomes" id="UP000094819">
    <property type="component" value="Unassembled WGS sequence"/>
</dbReference>
<name>A0A1E3IGP9_9TREE</name>
<evidence type="ECO:0000313" key="2">
    <source>
        <dbReference type="EMBL" id="ODN87708.1"/>
    </source>
</evidence>
<accession>A0A1E3IGP9</accession>
<evidence type="ECO:0000256" key="1">
    <source>
        <dbReference type="SAM" id="MobiDB-lite"/>
    </source>
</evidence>
<evidence type="ECO:0000313" key="3">
    <source>
        <dbReference type="Proteomes" id="UP000094819"/>
    </source>
</evidence>
<protein>
    <submittedName>
        <fullName evidence="2">Uncharacterized protein</fullName>
    </submittedName>
</protein>
<gene>
    <name evidence="2" type="ORF">L198_06934</name>
</gene>
<sequence>MTFTSSISCANSSSPSSSLDSSLPPSKSMRHRLPSVCATANLTQLKIVSNLADLSRWLGKPSNSDEVHFHVPKYLLMASSAVLKDMLSLPAGNESQNVELSDRFLENSSPIAFYLSLLVGENGKATLEKRHQGNIVKTCHAAILLAVK</sequence>